<dbReference type="STRING" id="445961.IW15_05070"/>
<name>A0A086ADP3_9FLAO</name>
<organism evidence="1 2">
    <name type="scientific">Chryseobacterium soli</name>
    <dbReference type="NCBI Taxonomy" id="445961"/>
    <lineage>
        <taxon>Bacteria</taxon>
        <taxon>Pseudomonadati</taxon>
        <taxon>Bacteroidota</taxon>
        <taxon>Flavobacteriia</taxon>
        <taxon>Flavobacteriales</taxon>
        <taxon>Weeksellaceae</taxon>
        <taxon>Chryseobacterium group</taxon>
        <taxon>Chryseobacterium</taxon>
    </lineage>
</organism>
<reference evidence="1 2" key="1">
    <citation type="submission" date="2014-07" db="EMBL/GenBank/DDBJ databases">
        <title>Genome of Chryseobacterium soli DSM 19298.</title>
        <authorList>
            <person name="Stropko S.J."/>
            <person name="Pipes S.E."/>
            <person name="Newman J."/>
        </authorList>
    </citation>
    <scope>NUCLEOTIDE SEQUENCE [LARGE SCALE GENOMIC DNA]</scope>
    <source>
        <strain evidence="1 2">DSM 19298</strain>
    </source>
</reference>
<dbReference type="AlphaFoldDB" id="A0A086ADP3"/>
<comment type="caution">
    <text evidence="1">The sequence shown here is derived from an EMBL/GenBank/DDBJ whole genome shotgun (WGS) entry which is preliminary data.</text>
</comment>
<gene>
    <name evidence="1" type="ORF">IW15_05070</name>
</gene>
<evidence type="ECO:0000313" key="2">
    <source>
        <dbReference type="Proteomes" id="UP000028705"/>
    </source>
</evidence>
<dbReference type="Proteomes" id="UP000028705">
    <property type="component" value="Unassembled WGS sequence"/>
</dbReference>
<keyword evidence="2" id="KW-1185">Reference proteome</keyword>
<dbReference type="EMBL" id="JPRH01000001">
    <property type="protein sequence ID" value="KFF14807.1"/>
    <property type="molecule type" value="Genomic_DNA"/>
</dbReference>
<dbReference type="RefSeq" id="WP_034709670.1">
    <property type="nucleotide sequence ID" value="NZ_JPRH01000001.1"/>
</dbReference>
<evidence type="ECO:0000313" key="1">
    <source>
        <dbReference type="EMBL" id="KFF14807.1"/>
    </source>
</evidence>
<protein>
    <submittedName>
        <fullName evidence="1">Uncharacterized protein</fullName>
    </submittedName>
</protein>
<dbReference type="OrthoDB" id="1260301at2"/>
<accession>A0A086ADP3</accession>
<sequence>MKNILPFILLFLCLSAYSQNRKKDTLSSGMPDCTESRKNDSIYFKKITNEGRKTDYKLLNKLIIEQLIPENIPSKDLVIYLSEKVVALICPEGSDWCASGINVKNPNYNESHFWTPQTLKIFNQHFNKNIIPKKIEIGGSYALQYIDKEHPFTNESTQEYILRQDTGEYLQKKYHVVHNKDHTPVNLALSNSILMNFFNSLDQKVMVIVKYNHVGNRGKEQRMTFQYTNKKWNLISHEAFDLN</sequence>
<proteinExistence type="predicted"/>